<sequence>MIEIMPAARLGEGYRRAVTEVFIDGFGTDLAYFSDDPGKLVDALAHMLVLDVFHVGLIDGQPASIVALTDGGQLSVRHDGAVLRKHLGLIKGTIADVMFKKEFQKAFVPPRPRMASLEFVSTAHRFRGRGAASAVLRHLLALPQYDEYVLEDISDINAPALHLYKKLGFTEYKRKKVNHTKRTGINFYVSMHLSQV</sequence>
<dbReference type="InterPro" id="IPR000182">
    <property type="entry name" value="GNAT_dom"/>
</dbReference>
<dbReference type="PROSITE" id="PS51186">
    <property type="entry name" value="GNAT"/>
    <property type="match status" value="1"/>
</dbReference>
<reference evidence="2 3" key="1">
    <citation type="journal article" date="2019" name="Int. J. Syst. Evol. Microbiol.">
        <title>The Global Catalogue of Microorganisms (GCM) 10K type strain sequencing project: providing services to taxonomists for standard genome sequencing and annotation.</title>
        <authorList>
            <consortium name="The Broad Institute Genomics Platform"/>
            <consortium name="The Broad Institute Genome Sequencing Center for Infectious Disease"/>
            <person name="Wu L."/>
            <person name="Ma J."/>
        </authorList>
    </citation>
    <scope>NUCLEOTIDE SEQUENCE [LARGE SCALE GENOMIC DNA]</scope>
    <source>
        <strain evidence="2 3">JCM 11136</strain>
    </source>
</reference>
<dbReference type="Proteomes" id="UP001501578">
    <property type="component" value="Unassembled WGS sequence"/>
</dbReference>
<dbReference type="SUPFAM" id="SSF55729">
    <property type="entry name" value="Acyl-CoA N-acyltransferases (Nat)"/>
    <property type="match status" value="1"/>
</dbReference>
<feature type="domain" description="N-acetyltransferase" evidence="1">
    <location>
        <begin position="2"/>
        <end position="194"/>
    </location>
</feature>
<evidence type="ECO:0000313" key="3">
    <source>
        <dbReference type="Proteomes" id="UP001501578"/>
    </source>
</evidence>
<proteinExistence type="predicted"/>
<dbReference type="InterPro" id="IPR016181">
    <property type="entry name" value="Acyl_CoA_acyltransferase"/>
</dbReference>
<name>A0ABN1NXE3_9ACTN</name>
<dbReference type="Pfam" id="PF00583">
    <property type="entry name" value="Acetyltransf_1"/>
    <property type="match status" value="1"/>
</dbReference>
<gene>
    <name evidence="2" type="ORF">GCM10009560_14460</name>
</gene>
<keyword evidence="3" id="KW-1185">Reference proteome</keyword>
<accession>A0ABN1NXE3</accession>
<dbReference type="Gene3D" id="3.40.630.30">
    <property type="match status" value="1"/>
</dbReference>
<protein>
    <recommendedName>
        <fullName evidence="1">N-acetyltransferase domain-containing protein</fullName>
    </recommendedName>
</protein>
<dbReference type="RefSeq" id="WP_343948928.1">
    <property type="nucleotide sequence ID" value="NZ_BAAAHQ010000006.1"/>
</dbReference>
<evidence type="ECO:0000313" key="2">
    <source>
        <dbReference type="EMBL" id="GAA0917992.1"/>
    </source>
</evidence>
<comment type="caution">
    <text evidence="2">The sequence shown here is derived from an EMBL/GenBank/DDBJ whole genome shotgun (WGS) entry which is preliminary data.</text>
</comment>
<evidence type="ECO:0000259" key="1">
    <source>
        <dbReference type="PROSITE" id="PS51186"/>
    </source>
</evidence>
<organism evidence="2 3">
    <name type="scientific">Nonomuraea longicatena</name>
    <dbReference type="NCBI Taxonomy" id="83682"/>
    <lineage>
        <taxon>Bacteria</taxon>
        <taxon>Bacillati</taxon>
        <taxon>Actinomycetota</taxon>
        <taxon>Actinomycetes</taxon>
        <taxon>Streptosporangiales</taxon>
        <taxon>Streptosporangiaceae</taxon>
        <taxon>Nonomuraea</taxon>
    </lineage>
</organism>
<dbReference type="EMBL" id="BAAAHQ010000006">
    <property type="protein sequence ID" value="GAA0917992.1"/>
    <property type="molecule type" value="Genomic_DNA"/>
</dbReference>